<sequence length="343" mass="38190">MDTRFAVILVNWRGADDTIECLASLFSADHTPYIIVVDNDSGDGSVERIAEWARGHADVPVASTHHLNKAYKEIERPIDFEIIDRTQLGRGAKKPLTIINSGGNLGFAGGNNRGLELALATDDVSLFWLLNNDTIVEPATPLAIRNTFAANPKWGMAGTPIRLYHRPDRHQLVNGMRFSVLTGAGQAIEKGSPADRMFDSKRIAAETDFVCGASIIVTRDLIESVGMMEDAFFLYYEEIDWALRAKDKFEIGFVLGAVVYHKEGASAGSSSLLSNSARSPLSEYHHIRSKMIFCRKHYPLLLPVYFAQNLIILMRRIWRRQPPQANAVFRAIFGLPFNRGVKA</sequence>
<evidence type="ECO:0000313" key="4">
    <source>
        <dbReference type="EMBL" id="VAW02222.1"/>
    </source>
</evidence>
<evidence type="ECO:0000256" key="3">
    <source>
        <dbReference type="ARBA" id="ARBA00022679"/>
    </source>
</evidence>
<keyword evidence="3" id="KW-0808">Transferase</keyword>
<comment type="similarity">
    <text evidence="1">Belongs to the glycosyltransferase 2 family.</text>
</comment>
<evidence type="ECO:0000256" key="2">
    <source>
        <dbReference type="ARBA" id="ARBA00022676"/>
    </source>
</evidence>
<dbReference type="Gene3D" id="3.90.550.10">
    <property type="entry name" value="Spore Coat Polysaccharide Biosynthesis Protein SpsA, Chain A"/>
    <property type="match status" value="1"/>
</dbReference>
<reference evidence="4" key="1">
    <citation type="submission" date="2018-06" db="EMBL/GenBank/DDBJ databases">
        <authorList>
            <person name="Zhirakovskaya E."/>
        </authorList>
    </citation>
    <scope>NUCLEOTIDE SEQUENCE</scope>
</reference>
<protein>
    <recommendedName>
        <fullName evidence="5">Glycosyltransferase 2-like domain-containing protein</fullName>
    </recommendedName>
</protein>
<evidence type="ECO:0008006" key="5">
    <source>
        <dbReference type="Google" id="ProtNLM"/>
    </source>
</evidence>
<dbReference type="AlphaFoldDB" id="A0A3B0SIG8"/>
<dbReference type="InterPro" id="IPR029044">
    <property type="entry name" value="Nucleotide-diphossugar_trans"/>
</dbReference>
<dbReference type="GO" id="GO:0016757">
    <property type="term" value="F:glycosyltransferase activity"/>
    <property type="evidence" value="ECO:0007669"/>
    <property type="project" value="UniProtKB-KW"/>
</dbReference>
<proteinExistence type="inferred from homology"/>
<dbReference type="PANTHER" id="PTHR43179:SF12">
    <property type="entry name" value="GALACTOFURANOSYLTRANSFERASE GLFT2"/>
    <property type="match status" value="1"/>
</dbReference>
<organism evidence="4">
    <name type="scientific">hydrothermal vent metagenome</name>
    <dbReference type="NCBI Taxonomy" id="652676"/>
    <lineage>
        <taxon>unclassified sequences</taxon>
        <taxon>metagenomes</taxon>
        <taxon>ecological metagenomes</taxon>
    </lineage>
</organism>
<keyword evidence="2" id="KW-0328">Glycosyltransferase</keyword>
<name>A0A3B0SIG8_9ZZZZ</name>
<dbReference type="SUPFAM" id="SSF53448">
    <property type="entry name" value="Nucleotide-diphospho-sugar transferases"/>
    <property type="match status" value="1"/>
</dbReference>
<dbReference type="EMBL" id="UOEF01000343">
    <property type="protein sequence ID" value="VAW02222.1"/>
    <property type="molecule type" value="Genomic_DNA"/>
</dbReference>
<evidence type="ECO:0000256" key="1">
    <source>
        <dbReference type="ARBA" id="ARBA00006739"/>
    </source>
</evidence>
<dbReference type="CDD" id="cd04186">
    <property type="entry name" value="GT_2_like_c"/>
    <property type="match status" value="1"/>
</dbReference>
<gene>
    <name evidence="4" type="ORF">MNBD_ALPHA04-674</name>
</gene>
<dbReference type="PANTHER" id="PTHR43179">
    <property type="entry name" value="RHAMNOSYLTRANSFERASE WBBL"/>
    <property type="match status" value="1"/>
</dbReference>
<accession>A0A3B0SIG8</accession>